<proteinExistence type="predicted"/>
<dbReference type="PANTHER" id="PTHR34561:SF1">
    <property type="entry name" value="NADH DEHYDROGENASE [UBIQUINONE] 1 ALPHA SUBCOMPLEX ASSEMBLY FACTOR 8"/>
    <property type="match status" value="1"/>
</dbReference>
<evidence type="ECO:0000313" key="2">
    <source>
        <dbReference type="Proteomes" id="UP000053989"/>
    </source>
</evidence>
<dbReference type="EMBL" id="KN822025">
    <property type="protein sequence ID" value="KIM64992.1"/>
    <property type="molecule type" value="Genomic_DNA"/>
</dbReference>
<keyword evidence="2" id="KW-1185">Reference proteome</keyword>
<dbReference type="GO" id="GO:0032981">
    <property type="term" value="P:mitochondrial respiratory chain complex I assembly"/>
    <property type="evidence" value="ECO:0007669"/>
    <property type="project" value="InterPro"/>
</dbReference>
<name>A0A0C3AJB0_9AGAM</name>
<dbReference type="AlphaFoldDB" id="A0A0C3AJB0"/>
<reference evidence="2" key="2">
    <citation type="submission" date="2015-01" db="EMBL/GenBank/DDBJ databases">
        <title>Evolutionary Origins and Diversification of the Mycorrhizal Mutualists.</title>
        <authorList>
            <consortium name="DOE Joint Genome Institute"/>
            <consortium name="Mycorrhizal Genomics Consortium"/>
            <person name="Kohler A."/>
            <person name="Kuo A."/>
            <person name="Nagy L.G."/>
            <person name="Floudas D."/>
            <person name="Copeland A."/>
            <person name="Barry K.W."/>
            <person name="Cichocki N."/>
            <person name="Veneault-Fourrey C."/>
            <person name="LaButti K."/>
            <person name="Lindquist E.A."/>
            <person name="Lipzen A."/>
            <person name="Lundell T."/>
            <person name="Morin E."/>
            <person name="Murat C."/>
            <person name="Riley R."/>
            <person name="Ohm R."/>
            <person name="Sun H."/>
            <person name="Tunlid A."/>
            <person name="Henrissat B."/>
            <person name="Grigoriev I.V."/>
            <person name="Hibbett D.S."/>
            <person name="Martin F."/>
        </authorList>
    </citation>
    <scope>NUCLEOTIDE SEQUENCE [LARGE SCALE GENOMIC DNA]</scope>
    <source>
        <strain evidence="2">Foug A</strain>
    </source>
</reference>
<sequence>MTVAQQAVSPPLKRLAFHSTTTCSTEAAAYGKCILATYMDVRKNSCQQEFESFGRCLRQAVGHKNCITSHVF</sequence>
<dbReference type="OrthoDB" id="3821113at2759"/>
<dbReference type="InterPro" id="IPR034595">
    <property type="entry name" value="NDUFAF8"/>
</dbReference>
<reference evidence="1 2" key="1">
    <citation type="submission" date="2014-04" db="EMBL/GenBank/DDBJ databases">
        <authorList>
            <consortium name="DOE Joint Genome Institute"/>
            <person name="Kuo A."/>
            <person name="Kohler A."/>
            <person name="Nagy L.G."/>
            <person name="Floudas D."/>
            <person name="Copeland A."/>
            <person name="Barry K.W."/>
            <person name="Cichocki N."/>
            <person name="Veneault-Fourrey C."/>
            <person name="LaButti K."/>
            <person name="Lindquist E.A."/>
            <person name="Lipzen A."/>
            <person name="Lundell T."/>
            <person name="Morin E."/>
            <person name="Murat C."/>
            <person name="Sun H."/>
            <person name="Tunlid A."/>
            <person name="Henrissat B."/>
            <person name="Grigoriev I.V."/>
            <person name="Hibbett D.S."/>
            <person name="Martin F."/>
            <person name="Nordberg H.P."/>
            <person name="Cantor M.N."/>
            <person name="Hua S.X."/>
        </authorList>
    </citation>
    <scope>NUCLEOTIDE SEQUENCE [LARGE SCALE GENOMIC DNA]</scope>
    <source>
        <strain evidence="1 2">Foug A</strain>
    </source>
</reference>
<organism evidence="1 2">
    <name type="scientific">Scleroderma citrinum Foug A</name>
    <dbReference type="NCBI Taxonomy" id="1036808"/>
    <lineage>
        <taxon>Eukaryota</taxon>
        <taxon>Fungi</taxon>
        <taxon>Dikarya</taxon>
        <taxon>Basidiomycota</taxon>
        <taxon>Agaricomycotina</taxon>
        <taxon>Agaricomycetes</taxon>
        <taxon>Agaricomycetidae</taxon>
        <taxon>Boletales</taxon>
        <taxon>Sclerodermatineae</taxon>
        <taxon>Sclerodermataceae</taxon>
        <taxon>Scleroderma</taxon>
    </lineage>
</organism>
<dbReference type="STRING" id="1036808.A0A0C3AJB0"/>
<evidence type="ECO:0008006" key="3">
    <source>
        <dbReference type="Google" id="ProtNLM"/>
    </source>
</evidence>
<protein>
    <recommendedName>
        <fullName evidence="3">CHCH domain-containing protein</fullName>
    </recommendedName>
</protein>
<accession>A0A0C3AJB0</accession>
<evidence type="ECO:0000313" key="1">
    <source>
        <dbReference type="EMBL" id="KIM64992.1"/>
    </source>
</evidence>
<dbReference type="PANTHER" id="PTHR34561">
    <property type="entry name" value="NADH DEHYDROGENASE [UBIQUINONE] 1 ALPHA SUBCOMPLEX ASSEMBLY FACTOR 8"/>
    <property type="match status" value="1"/>
</dbReference>
<dbReference type="InParanoid" id="A0A0C3AJB0"/>
<dbReference type="Proteomes" id="UP000053989">
    <property type="component" value="Unassembled WGS sequence"/>
</dbReference>
<dbReference type="HOGENOM" id="CLU_188562_1_0_1"/>
<gene>
    <name evidence="1" type="ORF">SCLCIDRAFT_113992</name>
</gene>
<dbReference type="GO" id="GO:0005739">
    <property type="term" value="C:mitochondrion"/>
    <property type="evidence" value="ECO:0007669"/>
    <property type="project" value="InterPro"/>
</dbReference>